<evidence type="ECO:0000313" key="2">
    <source>
        <dbReference type="EMBL" id="ABD09784.1"/>
    </source>
</evidence>
<dbReference type="InterPro" id="IPR007278">
    <property type="entry name" value="DUF397"/>
</dbReference>
<dbReference type="eggNOG" id="ENOG503315W">
    <property type="taxonomic scope" value="Bacteria"/>
</dbReference>
<dbReference type="PhylomeDB" id="Q2JG08"/>
<dbReference type="STRING" id="106370.Francci3_0397"/>
<sequence>MNSHDLSGAVWRKSSYSNAKGECVEVAFLDGGLVALRDSKDHGTGPALVFTSAEWSAFVRGVTDGEFTA</sequence>
<dbReference type="HOGENOM" id="CLU_131550_1_0_11"/>
<dbReference type="EMBL" id="CP000249">
    <property type="protein sequence ID" value="ABD09784.1"/>
    <property type="molecule type" value="Genomic_DNA"/>
</dbReference>
<gene>
    <name evidence="2" type="ordered locus">Francci3_0397</name>
</gene>
<protein>
    <recommendedName>
        <fullName evidence="1">DUF397 domain-containing protein</fullName>
    </recommendedName>
</protein>
<dbReference type="Pfam" id="PF04149">
    <property type="entry name" value="DUF397"/>
    <property type="match status" value="1"/>
</dbReference>
<feature type="domain" description="DUF397" evidence="1">
    <location>
        <begin position="9"/>
        <end position="62"/>
    </location>
</feature>
<keyword evidence="3" id="KW-1185">Reference proteome</keyword>
<dbReference type="Proteomes" id="UP000001937">
    <property type="component" value="Chromosome"/>
</dbReference>
<reference evidence="2 3" key="1">
    <citation type="journal article" date="2007" name="Genome Res.">
        <title>Genome characteristics of facultatively symbiotic Frankia sp. strains reflect host range and host plant biogeography.</title>
        <authorList>
            <person name="Normand P."/>
            <person name="Lapierre P."/>
            <person name="Tisa L.S."/>
            <person name="Gogarten J.P."/>
            <person name="Alloisio N."/>
            <person name="Bagnarol E."/>
            <person name="Bassi C.A."/>
            <person name="Berry A.M."/>
            <person name="Bickhart D.M."/>
            <person name="Choisne N."/>
            <person name="Couloux A."/>
            <person name="Cournoyer B."/>
            <person name="Cruveiller S."/>
            <person name="Daubin V."/>
            <person name="Demange N."/>
            <person name="Francino M.P."/>
            <person name="Goltsman E."/>
            <person name="Huang Y."/>
            <person name="Kopp O.R."/>
            <person name="Labarre L."/>
            <person name="Lapidus A."/>
            <person name="Lavire C."/>
            <person name="Marechal J."/>
            <person name="Martinez M."/>
            <person name="Mastronunzio J.E."/>
            <person name="Mullin B.C."/>
            <person name="Niemann J."/>
            <person name="Pujic P."/>
            <person name="Rawnsley T."/>
            <person name="Rouy Z."/>
            <person name="Schenowitz C."/>
            <person name="Sellstedt A."/>
            <person name="Tavares F."/>
            <person name="Tomkins J.P."/>
            <person name="Vallenet D."/>
            <person name="Valverde C."/>
            <person name="Wall L.G."/>
            <person name="Wang Y."/>
            <person name="Medigue C."/>
            <person name="Benson D.R."/>
        </authorList>
    </citation>
    <scope>NUCLEOTIDE SEQUENCE [LARGE SCALE GENOMIC DNA]</scope>
    <source>
        <strain evidence="3">DSM 45818 / CECT 9043 / CcI3</strain>
    </source>
</reference>
<dbReference type="AlphaFoldDB" id="Q2JG08"/>
<accession>Q2JG08</accession>
<evidence type="ECO:0000259" key="1">
    <source>
        <dbReference type="Pfam" id="PF04149"/>
    </source>
</evidence>
<dbReference type="RefSeq" id="WP_011434862.1">
    <property type="nucleotide sequence ID" value="NC_007777.1"/>
</dbReference>
<dbReference type="KEGG" id="fra:Francci3_0397"/>
<name>Q2JG08_FRACC</name>
<dbReference type="OrthoDB" id="4299240at2"/>
<organism evidence="2 3">
    <name type="scientific">Frankia casuarinae (strain DSM 45818 / CECT 9043 / HFP020203 / CcI3)</name>
    <dbReference type="NCBI Taxonomy" id="106370"/>
    <lineage>
        <taxon>Bacteria</taxon>
        <taxon>Bacillati</taxon>
        <taxon>Actinomycetota</taxon>
        <taxon>Actinomycetes</taxon>
        <taxon>Frankiales</taxon>
        <taxon>Frankiaceae</taxon>
        <taxon>Frankia</taxon>
    </lineage>
</organism>
<proteinExistence type="predicted"/>
<evidence type="ECO:0000313" key="3">
    <source>
        <dbReference type="Proteomes" id="UP000001937"/>
    </source>
</evidence>